<reference evidence="1" key="2">
    <citation type="submission" date="2025-08" db="UniProtKB">
        <authorList>
            <consortium name="EnsemblFungi"/>
        </authorList>
    </citation>
    <scope>IDENTIFICATION</scope>
    <source>
        <strain evidence="1">4287 / CBS 123668 / FGSC 9935 / NRRL 34936</strain>
    </source>
</reference>
<dbReference type="Proteomes" id="UP000002489">
    <property type="component" value="Unassembled WGS sequence"/>
</dbReference>
<evidence type="ECO:0000313" key="2">
    <source>
        <dbReference type="Proteomes" id="UP000002489"/>
    </source>
</evidence>
<accession>A0A0D2Y0P9</accession>
<reference evidence="2" key="1">
    <citation type="journal article" date="2012" name="Mol. Plant Microbe Interact.">
        <title>A highly conserved effector in Fusarium oxysporum is required for full virulence on Arabidopsis.</title>
        <authorList>
            <person name="Thatcher L.F."/>
            <person name="Gardiner D.M."/>
            <person name="Kazan K."/>
            <person name="Manners J."/>
        </authorList>
    </citation>
    <scope>NUCLEOTIDE SEQUENCE [LARGE SCALE GENOMIC DNA]</scope>
    <source>
        <strain evidence="2">Fo5176</strain>
    </source>
</reference>
<protein>
    <submittedName>
        <fullName evidence="1">Uncharacterized protein</fullName>
    </submittedName>
</protein>
<dbReference type="AlphaFoldDB" id="A0A0D2Y0P9"/>
<dbReference type="EnsemblFungi" id="FOXG_09839T0">
    <property type="protein sequence ID" value="FOXG_09839P0"/>
    <property type="gene ID" value="FOXG_09839"/>
</dbReference>
<organism evidence="1 2">
    <name type="scientific">Fusarium oxysporum (strain Fo5176)</name>
    <name type="common">Fusarium vascular wilt</name>
    <dbReference type="NCBI Taxonomy" id="660025"/>
    <lineage>
        <taxon>Eukaryota</taxon>
        <taxon>Fungi</taxon>
        <taxon>Dikarya</taxon>
        <taxon>Ascomycota</taxon>
        <taxon>Pezizomycotina</taxon>
        <taxon>Sordariomycetes</taxon>
        <taxon>Hypocreomycetidae</taxon>
        <taxon>Hypocreales</taxon>
        <taxon>Nectriaceae</taxon>
        <taxon>Fusarium</taxon>
        <taxon>Fusarium oxysporum species complex</taxon>
    </lineage>
</organism>
<sequence>MASAVSVASAGASFSLNAQANLDISNGVGPTLQSKKGWEPQVTYSYPVFTTSGGVSLIPYVRWGVEFVIDVYNQVRLKPAISSQTLVTMQSSYSDEPQGQCSANKLVVSTYMSTKRYCRAAEFAGDFCTSYLDYRPPRTTSISTATSTSGSTATTEYVTSWVPATAQYVVVTITSYSDRTGWPQSNARTIITIERAATFDHSGLKRRDATATQQLAARAVYTPGLVQDWDSKKISFACKQIATGTETVTQQVTTTIGVGTATVTATTTVARPGGDVKFYTENPY</sequence>
<name>A0A0D2Y0P9_FUSOF</name>
<proteinExistence type="predicted"/>
<evidence type="ECO:0000313" key="1">
    <source>
        <dbReference type="EnsemblFungi" id="FOXG_09839P0"/>
    </source>
</evidence>